<comment type="caution">
    <text evidence="1">The sequence shown here is derived from an EMBL/GenBank/DDBJ whole genome shotgun (WGS) entry which is preliminary data.</text>
</comment>
<name>A0A944DQL1_DENI1</name>
<organism evidence="1 2">
    <name type="scientific">Denitromonas iodatirespirans</name>
    <dbReference type="NCBI Taxonomy" id="2795389"/>
    <lineage>
        <taxon>Bacteria</taxon>
        <taxon>Pseudomonadati</taxon>
        <taxon>Pseudomonadota</taxon>
        <taxon>Betaproteobacteria</taxon>
        <taxon>Rhodocyclales</taxon>
        <taxon>Zoogloeaceae</taxon>
        <taxon>Denitromonas</taxon>
    </lineage>
</organism>
<keyword evidence="2" id="KW-1185">Reference proteome</keyword>
<proteinExistence type="predicted"/>
<accession>A0A944DQL1</accession>
<sequence>MGIEKIATASNKCLEDRDNIPGAPLWQMGKVRLLQSQASFDLIQNTVDYLACKGQSGRPFTDDEKEFMTELFEALWWGGTIRGYAEAARLADHYVNGRGQSIKIGSTVYQTSVIVKDTMIALKAYIKEQVTKKRSFTPLKSSDAGFLQTAQARSLQHGRNFQSKGRLLPNGCLLAEQSNQRLKNTDNRFFLSVSTVRNANGLFFSTWKVESLYDFEPFSAGHVTNIPLADGFVLKLPDGLSQHLTTIGVAQDFAYAATWTEWWEK</sequence>
<dbReference type="RefSeq" id="WP_214362761.1">
    <property type="nucleotide sequence ID" value="NZ_JAEKFT010000021.1"/>
</dbReference>
<dbReference type="AlphaFoldDB" id="A0A944DQL1"/>
<dbReference type="EMBL" id="JAEKFT010000021">
    <property type="protein sequence ID" value="MBT0962809.1"/>
    <property type="molecule type" value="Genomic_DNA"/>
</dbReference>
<evidence type="ECO:0000313" key="1">
    <source>
        <dbReference type="EMBL" id="MBT0962809.1"/>
    </source>
</evidence>
<evidence type="ECO:0000313" key="2">
    <source>
        <dbReference type="Proteomes" id="UP000694660"/>
    </source>
</evidence>
<reference evidence="2" key="1">
    <citation type="journal article" date="2022" name="ISME J.">
        <title>Genetic and phylogenetic analysis of dissimilatory iodate-reducing bacteria identifies potential niches across the world's oceans.</title>
        <authorList>
            <person name="Reyes-Umana V."/>
            <person name="Henning Z."/>
            <person name="Lee K."/>
            <person name="Barnum T.P."/>
            <person name="Coates J.D."/>
        </authorList>
    </citation>
    <scope>NUCLEOTIDE SEQUENCE [LARGE SCALE GENOMIC DNA]</scope>
    <source>
        <strain evidence="2">IR12</strain>
    </source>
</reference>
<dbReference type="Proteomes" id="UP000694660">
    <property type="component" value="Unassembled WGS sequence"/>
</dbReference>
<protein>
    <submittedName>
        <fullName evidence="1">Uncharacterized protein</fullName>
    </submittedName>
</protein>
<gene>
    <name evidence="1" type="ORF">I8J34_16630</name>
</gene>